<dbReference type="EMBL" id="OX465079">
    <property type="protein sequence ID" value="CAI9277761.1"/>
    <property type="molecule type" value="Genomic_DNA"/>
</dbReference>
<keyword evidence="2" id="KW-0812">Transmembrane</keyword>
<dbReference type="PROSITE" id="PS50146">
    <property type="entry name" value="DAGK"/>
    <property type="match status" value="1"/>
</dbReference>
<dbReference type="GO" id="GO:0004143">
    <property type="term" value="F:ATP-dependent diacylglycerol kinase activity"/>
    <property type="evidence" value="ECO:0007669"/>
    <property type="project" value="InterPro"/>
</dbReference>
<evidence type="ECO:0000256" key="2">
    <source>
        <dbReference type="SAM" id="Phobius"/>
    </source>
</evidence>
<dbReference type="InterPro" id="IPR037607">
    <property type="entry name" value="DGK"/>
</dbReference>
<sequence>MTTTLMALVLRWLGYIQPSHLPTSELMKFVMFFNFSIAGMNVSLMWNLVGFYQARNKAEYESLKLLQVCVLKHLQVIYVKGLGRSSYGGILSSITYEANEIASSVLASITNQSKKNKGNFNQVNLDKDKGIGESSTESTPDGNNDVQVYELSSTEGPEIGLYLFRRVPHFRILVCGGDGIAGWVLDAIKKPNYFSPPPVAILPDGSGNDLARVLNWGGGLGSVEGQRRLCMMLQHMEHAAVTVLYLFNFTEATRDSSFCCWI</sequence>
<gene>
    <name evidence="4" type="ORF">LSALG_LOCUS17671</name>
</gene>
<feature type="transmembrane region" description="Helical" evidence="2">
    <location>
        <begin position="29"/>
        <end position="49"/>
    </location>
</feature>
<protein>
    <recommendedName>
        <fullName evidence="3">DAGKc domain-containing protein</fullName>
    </recommendedName>
</protein>
<dbReference type="Proteomes" id="UP001177003">
    <property type="component" value="Chromosome 3"/>
</dbReference>
<evidence type="ECO:0000313" key="5">
    <source>
        <dbReference type="Proteomes" id="UP001177003"/>
    </source>
</evidence>
<feature type="domain" description="DAGKc" evidence="3">
    <location>
        <begin position="147"/>
        <end position="253"/>
    </location>
</feature>
<evidence type="ECO:0000256" key="1">
    <source>
        <dbReference type="SAM" id="MobiDB-lite"/>
    </source>
</evidence>
<feature type="compositionally biased region" description="Polar residues" evidence="1">
    <location>
        <begin position="133"/>
        <end position="145"/>
    </location>
</feature>
<dbReference type="InterPro" id="IPR016064">
    <property type="entry name" value="NAD/diacylglycerol_kinase_sf"/>
</dbReference>
<dbReference type="PANTHER" id="PTHR11255">
    <property type="entry name" value="DIACYLGLYCEROL KINASE"/>
    <property type="match status" value="1"/>
</dbReference>
<proteinExistence type="predicted"/>
<dbReference type="InterPro" id="IPR017438">
    <property type="entry name" value="ATP-NAD_kinase_N"/>
</dbReference>
<dbReference type="GO" id="GO:0007165">
    <property type="term" value="P:signal transduction"/>
    <property type="evidence" value="ECO:0007669"/>
    <property type="project" value="InterPro"/>
</dbReference>
<reference evidence="4" key="1">
    <citation type="submission" date="2023-04" db="EMBL/GenBank/DDBJ databases">
        <authorList>
            <person name="Vijverberg K."/>
            <person name="Xiong W."/>
            <person name="Schranz E."/>
        </authorList>
    </citation>
    <scope>NUCLEOTIDE SEQUENCE</scope>
</reference>
<dbReference type="SMART" id="SM00046">
    <property type="entry name" value="DAGKc"/>
    <property type="match status" value="1"/>
</dbReference>
<dbReference type="GO" id="GO:0016020">
    <property type="term" value="C:membrane"/>
    <property type="evidence" value="ECO:0007669"/>
    <property type="project" value="TreeGrafter"/>
</dbReference>
<organism evidence="4 5">
    <name type="scientific">Lactuca saligna</name>
    <name type="common">Willowleaf lettuce</name>
    <dbReference type="NCBI Taxonomy" id="75948"/>
    <lineage>
        <taxon>Eukaryota</taxon>
        <taxon>Viridiplantae</taxon>
        <taxon>Streptophyta</taxon>
        <taxon>Embryophyta</taxon>
        <taxon>Tracheophyta</taxon>
        <taxon>Spermatophyta</taxon>
        <taxon>Magnoliopsida</taxon>
        <taxon>eudicotyledons</taxon>
        <taxon>Gunneridae</taxon>
        <taxon>Pentapetalae</taxon>
        <taxon>asterids</taxon>
        <taxon>campanulids</taxon>
        <taxon>Asterales</taxon>
        <taxon>Asteraceae</taxon>
        <taxon>Cichorioideae</taxon>
        <taxon>Cichorieae</taxon>
        <taxon>Lactucinae</taxon>
        <taxon>Lactuca</taxon>
    </lineage>
</organism>
<dbReference type="InterPro" id="IPR001206">
    <property type="entry name" value="Diacylglycerol_kinase_cat_dom"/>
</dbReference>
<accession>A0AA35YPB9</accession>
<dbReference type="Gene3D" id="3.40.50.10330">
    <property type="entry name" value="Probable inorganic polyphosphate/atp-NAD kinase, domain 1"/>
    <property type="match status" value="1"/>
</dbReference>
<dbReference type="Pfam" id="PF00781">
    <property type="entry name" value="DAGK_cat"/>
    <property type="match status" value="1"/>
</dbReference>
<keyword evidence="5" id="KW-1185">Reference proteome</keyword>
<dbReference type="PANTHER" id="PTHR11255:SF103">
    <property type="entry name" value="DIACYLGLYCEROL KINASE"/>
    <property type="match status" value="1"/>
</dbReference>
<dbReference type="AlphaFoldDB" id="A0AA35YPB9"/>
<feature type="region of interest" description="Disordered" evidence="1">
    <location>
        <begin position="119"/>
        <end position="145"/>
    </location>
</feature>
<keyword evidence="2" id="KW-0472">Membrane</keyword>
<dbReference type="SUPFAM" id="SSF111331">
    <property type="entry name" value="NAD kinase/diacylglycerol kinase-like"/>
    <property type="match status" value="1"/>
</dbReference>
<keyword evidence="2" id="KW-1133">Transmembrane helix</keyword>
<name>A0AA35YPB9_LACSI</name>
<evidence type="ECO:0000259" key="3">
    <source>
        <dbReference type="PROSITE" id="PS50146"/>
    </source>
</evidence>
<evidence type="ECO:0000313" key="4">
    <source>
        <dbReference type="EMBL" id="CAI9277761.1"/>
    </source>
</evidence>